<comment type="subcellular location">
    <subcellularLocation>
        <location evidence="1">Cytoplasm</location>
    </subcellularLocation>
</comment>
<dbReference type="SMART" id="SM00342">
    <property type="entry name" value="HTH_ARAC"/>
    <property type="match status" value="1"/>
</dbReference>
<dbReference type="InterPro" id="IPR018060">
    <property type="entry name" value="HTH_AraC"/>
</dbReference>
<evidence type="ECO:0000256" key="4">
    <source>
        <dbReference type="ARBA" id="ARBA00023012"/>
    </source>
</evidence>
<dbReference type="PROSITE" id="PS00041">
    <property type="entry name" value="HTH_ARAC_FAMILY_1"/>
    <property type="match status" value="1"/>
</dbReference>
<dbReference type="Pfam" id="PF00072">
    <property type="entry name" value="Response_reg"/>
    <property type="match status" value="1"/>
</dbReference>
<feature type="domain" description="Response regulatory" evidence="10">
    <location>
        <begin position="3"/>
        <end position="121"/>
    </location>
</feature>
<evidence type="ECO:0000259" key="9">
    <source>
        <dbReference type="PROSITE" id="PS01124"/>
    </source>
</evidence>
<dbReference type="SUPFAM" id="SSF52172">
    <property type="entry name" value="CheY-like"/>
    <property type="match status" value="1"/>
</dbReference>
<dbReference type="SMART" id="SM00448">
    <property type="entry name" value="REC"/>
    <property type="match status" value="1"/>
</dbReference>
<comment type="caution">
    <text evidence="11">The sequence shown here is derived from an EMBL/GenBank/DDBJ whole genome shotgun (WGS) entry which is preliminary data.</text>
</comment>
<gene>
    <name evidence="11" type="ORF">KS407_06000</name>
</gene>
<evidence type="ECO:0000256" key="5">
    <source>
        <dbReference type="ARBA" id="ARBA00023015"/>
    </source>
</evidence>
<keyword evidence="12" id="KW-1185">Reference proteome</keyword>
<dbReference type="EMBL" id="JAHQCR010000029">
    <property type="protein sequence ID" value="MBU9720995.1"/>
    <property type="molecule type" value="Genomic_DNA"/>
</dbReference>
<evidence type="ECO:0000256" key="7">
    <source>
        <dbReference type="ARBA" id="ARBA00023163"/>
    </source>
</evidence>
<reference evidence="11 12" key="1">
    <citation type="submission" date="2021-06" db="EMBL/GenBank/DDBJ databases">
        <title>Bacillus sp. RD4P76, an endophyte from a halophyte.</title>
        <authorList>
            <person name="Sun J.-Q."/>
        </authorList>
    </citation>
    <scope>NUCLEOTIDE SEQUENCE [LARGE SCALE GENOMIC DNA]</scope>
    <source>
        <strain evidence="11 12">JCM 17098</strain>
    </source>
</reference>
<dbReference type="RefSeq" id="WP_088076324.1">
    <property type="nucleotide sequence ID" value="NZ_JAHQCR010000029.1"/>
</dbReference>
<dbReference type="Pfam" id="PF12833">
    <property type="entry name" value="HTH_18"/>
    <property type="match status" value="1"/>
</dbReference>
<dbReference type="InterPro" id="IPR051552">
    <property type="entry name" value="HptR"/>
</dbReference>
<dbReference type="InterPro" id="IPR009057">
    <property type="entry name" value="Homeodomain-like_sf"/>
</dbReference>
<keyword evidence="3 8" id="KW-0597">Phosphoprotein</keyword>
<evidence type="ECO:0000256" key="6">
    <source>
        <dbReference type="ARBA" id="ARBA00023125"/>
    </source>
</evidence>
<dbReference type="InterPro" id="IPR001789">
    <property type="entry name" value="Sig_transdc_resp-reg_receiver"/>
</dbReference>
<feature type="modified residue" description="4-aspartylphosphate" evidence="8">
    <location>
        <position position="55"/>
    </location>
</feature>
<name>A0ABS6JR32_9BACI</name>
<dbReference type="PANTHER" id="PTHR42713:SF3">
    <property type="entry name" value="TRANSCRIPTIONAL REGULATORY PROTEIN HPTR"/>
    <property type="match status" value="1"/>
</dbReference>
<dbReference type="InterPro" id="IPR018062">
    <property type="entry name" value="HTH_AraC-typ_CS"/>
</dbReference>
<dbReference type="CDD" id="cd17536">
    <property type="entry name" value="REC_YesN-like"/>
    <property type="match status" value="1"/>
</dbReference>
<organism evidence="11 12">
    <name type="scientific">Evansella alkalicola</name>
    <dbReference type="NCBI Taxonomy" id="745819"/>
    <lineage>
        <taxon>Bacteria</taxon>
        <taxon>Bacillati</taxon>
        <taxon>Bacillota</taxon>
        <taxon>Bacilli</taxon>
        <taxon>Bacillales</taxon>
        <taxon>Bacillaceae</taxon>
        <taxon>Evansella</taxon>
    </lineage>
</organism>
<feature type="domain" description="HTH araC/xylS-type" evidence="9">
    <location>
        <begin position="424"/>
        <end position="522"/>
    </location>
</feature>
<dbReference type="PANTHER" id="PTHR42713">
    <property type="entry name" value="HISTIDINE KINASE-RELATED"/>
    <property type="match status" value="1"/>
</dbReference>
<dbReference type="PROSITE" id="PS50110">
    <property type="entry name" value="RESPONSE_REGULATORY"/>
    <property type="match status" value="1"/>
</dbReference>
<dbReference type="Proteomes" id="UP000790580">
    <property type="component" value="Unassembled WGS sequence"/>
</dbReference>
<accession>A0ABS6JR32</accession>
<dbReference type="SUPFAM" id="SSF46689">
    <property type="entry name" value="Homeodomain-like"/>
    <property type="match status" value="2"/>
</dbReference>
<evidence type="ECO:0000256" key="8">
    <source>
        <dbReference type="PROSITE-ProRule" id="PRU00169"/>
    </source>
</evidence>
<keyword evidence="7" id="KW-0804">Transcription</keyword>
<evidence type="ECO:0000313" key="11">
    <source>
        <dbReference type="EMBL" id="MBU9720995.1"/>
    </source>
</evidence>
<evidence type="ECO:0000313" key="12">
    <source>
        <dbReference type="Proteomes" id="UP000790580"/>
    </source>
</evidence>
<keyword evidence="6" id="KW-0238">DNA-binding</keyword>
<dbReference type="InterPro" id="IPR011006">
    <property type="entry name" value="CheY-like_superfamily"/>
</dbReference>
<proteinExistence type="predicted"/>
<protein>
    <submittedName>
        <fullName evidence="11">Response regulator transcription factor</fullName>
    </submittedName>
</protein>
<keyword evidence="5" id="KW-0805">Transcription regulation</keyword>
<evidence type="ECO:0000256" key="3">
    <source>
        <dbReference type="ARBA" id="ARBA00022553"/>
    </source>
</evidence>
<dbReference type="PROSITE" id="PS01124">
    <property type="entry name" value="HTH_ARAC_FAMILY_2"/>
    <property type="match status" value="1"/>
</dbReference>
<evidence type="ECO:0000256" key="2">
    <source>
        <dbReference type="ARBA" id="ARBA00022490"/>
    </source>
</evidence>
<keyword evidence="2" id="KW-0963">Cytoplasm</keyword>
<sequence>MYKVLLVDDEVFVRQGLLSLISWEEFGFEVIAEAGNGEDAFELIEEHSPDLVITDIRMPVVDGLELIKNVHKNLNSDQKFIIVSGYNDFSYAQKAVRFGVLDFILKPIDQEELEETLQKLKEKLDGEKRENTTRKKYMVNQIFVQSLEGNVDDEDMFEWSKALKVEKSDFYHYLLLEINNLNIDAGLSEDGDGEDLKEVIKNTMYRITSNDDHLMMYEQQDNAIGLLIASDDLKKFDGEIVPLGEKLAKEASRKSNKIITAFAGKKIDNLKYLKDSYETANSIRGFKYVLLDQSSICYEDVKVIPVIYNELRNELFVSFMEQLEENSKDEVNETIEKIFKEFQDKSFAPKAIRTTINRCIHGVIERINTMEGNEQELSSLTPMMHWEKYNLTYGELRKLFTAFILDSATYIQELRKENMKGDIYKVKSYMEKNFHENISLKSIASKYYMNPVYMGQLFKKTFGMYFKEYLLQLRIDEARRLLRQTDMRVYEVAEKVGFGSTDYFVTQFEKINKLTPTEYRNELLKK</sequence>
<dbReference type="Gene3D" id="1.10.10.60">
    <property type="entry name" value="Homeodomain-like"/>
    <property type="match status" value="2"/>
</dbReference>
<evidence type="ECO:0000256" key="1">
    <source>
        <dbReference type="ARBA" id="ARBA00004496"/>
    </source>
</evidence>
<keyword evidence="4" id="KW-0902">Two-component regulatory system</keyword>
<evidence type="ECO:0000259" key="10">
    <source>
        <dbReference type="PROSITE" id="PS50110"/>
    </source>
</evidence>
<dbReference type="Gene3D" id="3.40.50.2300">
    <property type="match status" value="1"/>
</dbReference>